<organism evidence="2 3">
    <name type="scientific">Candidatus Pantoea symbiotica</name>
    <dbReference type="NCBI Taxonomy" id="1884370"/>
    <lineage>
        <taxon>Bacteria</taxon>
        <taxon>Pseudomonadati</taxon>
        <taxon>Pseudomonadota</taxon>
        <taxon>Gammaproteobacteria</taxon>
        <taxon>Enterobacterales</taxon>
        <taxon>Erwiniaceae</taxon>
        <taxon>Pantoea</taxon>
    </lineage>
</organism>
<accession>A0A1I3TIX9</accession>
<comment type="caution">
    <text evidence="2">The sequence shown here is derived from an EMBL/GenBank/DDBJ whole genome shotgun (WGS) entry which is preliminary data.</text>
</comment>
<keyword evidence="3" id="KW-1185">Reference proteome</keyword>
<feature type="signal peptide" evidence="1">
    <location>
        <begin position="1"/>
        <end position="20"/>
    </location>
</feature>
<gene>
    <name evidence="2" type="ORF">SAMN05518863_102387</name>
</gene>
<dbReference type="InterPro" id="IPR009971">
    <property type="entry name" value="DUF1496"/>
</dbReference>
<evidence type="ECO:0000313" key="3">
    <source>
        <dbReference type="Proteomes" id="UP000198841"/>
    </source>
</evidence>
<keyword evidence="1" id="KW-0732">Signal</keyword>
<dbReference type="RefSeq" id="WP_008110345.1">
    <property type="nucleotide sequence ID" value="NZ_FOSD01000002.1"/>
</dbReference>
<proteinExistence type="predicted"/>
<sequence>MRYAMMLLGGLLLCSTSALANRQPENNRTGNTDVVVDLPPEVWTQGQNNRQSNCMQCCTYENRSYSEGAVVKAEGVLLQCGRDEKVLGTNPLIWKIIK</sequence>
<evidence type="ECO:0000256" key="1">
    <source>
        <dbReference type="SAM" id="SignalP"/>
    </source>
</evidence>
<dbReference type="Pfam" id="PF07383">
    <property type="entry name" value="DUF1496"/>
    <property type="match status" value="1"/>
</dbReference>
<evidence type="ECO:0008006" key="4">
    <source>
        <dbReference type="Google" id="ProtNLM"/>
    </source>
</evidence>
<evidence type="ECO:0000313" key="2">
    <source>
        <dbReference type="EMBL" id="SFJ70463.1"/>
    </source>
</evidence>
<feature type="chain" id="PRO_5045979252" description="DUF1496 domain-containing protein" evidence="1">
    <location>
        <begin position="21"/>
        <end position="98"/>
    </location>
</feature>
<reference evidence="2 3" key="1">
    <citation type="submission" date="2016-10" db="EMBL/GenBank/DDBJ databases">
        <authorList>
            <person name="Varghese N."/>
            <person name="Submissions S."/>
        </authorList>
    </citation>
    <scope>NUCLEOTIDE SEQUENCE [LARGE SCALE GENOMIC DNA]</scope>
    <source>
        <strain evidence="2 3">YR512</strain>
    </source>
</reference>
<dbReference type="Proteomes" id="UP000198841">
    <property type="component" value="Unassembled WGS sequence"/>
</dbReference>
<protein>
    <recommendedName>
        <fullName evidence="4">DUF1496 domain-containing protein</fullName>
    </recommendedName>
</protein>
<name>A0A1I3TIX9_9GAMM</name>
<dbReference type="EMBL" id="FOSD01000002">
    <property type="protein sequence ID" value="SFJ70463.1"/>
    <property type="molecule type" value="Genomic_DNA"/>
</dbReference>